<protein>
    <submittedName>
        <fullName evidence="1">Uncharacterized protein</fullName>
    </submittedName>
</protein>
<name>A0A2K3LXD5_TRIPR</name>
<sequence length="487" mass="55001">MDEERLPEDCDDYDYYDLATMASLLPTSPKEQTDEVEYLKSDQWLMIPSGLGINPVAPATGRANPCPELITRYWQMTRMTYDRMKELMQQNSPAATVLAEISALESTPGTALFTGWGTGPADGEADPKNVVDCVYMFVSKKAEMNFDVRDMGILNADNMSVTDVAWRNLNDVTIDRLNLKLNEYSMQQLAALNFVPCAGSALAAWTRAYGVGCGIMPHSTSRMKKEYCWTVSVAKIEDVSACIAWEKENNCSEKPINVVCLNIIALFGLFHLNKDCTFRNNDSNMNRICTSWLNTLCSITTKRMQNEILKQKEALCRTAAHPFGLAQTYWLGQVLGRMTDMLASNLKLRIDASPPLVQRIMICDATITDWGKFRASEEANTLFRKQIELIRQGVGLVRECPPAYSKLYKFYGLDEKNDLSREITEAANTLMPAVFGFAKSKYGDKRITMAMSFNSVKRDYGVIINFWTKKWNKDIDSMDQKEGKKAY</sequence>
<organism evidence="1 2">
    <name type="scientific">Trifolium pratense</name>
    <name type="common">Red clover</name>
    <dbReference type="NCBI Taxonomy" id="57577"/>
    <lineage>
        <taxon>Eukaryota</taxon>
        <taxon>Viridiplantae</taxon>
        <taxon>Streptophyta</taxon>
        <taxon>Embryophyta</taxon>
        <taxon>Tracheophyta</taxon>
        <taxon>Spermatophyta</taxon>
        <taxon>Magnoliopsida</taxon>
        <taxon>eudicotyledons</taxon>
        <taxon>Gunneridae</taxon>
        <taxon>Pentapetalae</taxon>
        <taxon>rosids</taxon>
        <taxon>fabids</taxon>
        <taxon>Fabales</taxon>
        <taxon>Fabaceae</taxon>
        <taxon>Papilionoideae</taxon>
        <taxon>50 kb inversion clade</taxon>
        <taxon>NPAAA clade</taxon>
        <taxon>Hologalegina</taxon>
        <taxon>IRL clade</taxon>
        <taxon>Trifolieae</taxon>
        <taxon>Trifolium</taxon>
    </lineage>
</organism>
<accession>A0A2K3LXD5</accession>
<comment type="caution">
    <text evidence="1">The sequence shown here is derived from an EMBL/GenBank/DDBJ whole genome shotgun (WGS) entry which is preliminary data.</text>
</comment>
<reference evidence="1 2" key="1">
    <citation type="journal article" date="2014" name="Am. J. Bot.">
        <title>Genome assembly and annotation for red clover (Trifolium pratense; Fabaceae).</title>
        <authorList>
            <person name="Istvanek J."/>
            <person name="Jaros M."/>
            <person name="Krenek A."/>
            <person name="Repkova J."/>
        </authorList>
    </citation>
    <scope>NUCLEOTIDE SEQUENCE [LARGE SCALE GENOMIC DNA]</scope>
    <source>
        <strain evidence="2">cv. Tatra</strain>
        <tissue evidence="1">Young leaves</tissue>
    </source>
</reference>
<dbReference type="AlphaFoldDB" id="A0A2K3LXD5"/>
<evidence type="ECO:0000313" key="1">
    <source>
        <dbReference type="EMBL" id="PNX83189.1"/>
    </source>
</evidence>
<reference evidence="1 2" key="2">
    <citation type="journal article" date="2017" name="Front. Plant Sci.">
        <title>Gene Classification and Mining of Molecular Markers Useful in Red Clover (Trifolium pratense) Breeding.</title>
        <authorList>
            <person name="Istvanek J."/>
            <person name="Dluhosova J."/>
            <person name="Dluhos P."/>
            <person name="Patkova L."/>
            <person name="Nedelnik J."/>
            <person name="Repkova J."/>
        </authorList>
    </citation>
    <scope>NUCLEOTIDE SEQUENCE [LARGE SCALE GENOMIC DNA]</scope>
    <source>
        <strain evidence="2">cv. Tatra</strain>
        <tissue evidence="1">Young leaves</tissue>
    </source>
</reference>
<gene>
    <name evidence="1" type="ORF">L195_g039228</name>
</gene>
<dbReference type="Proteomes" id="UP000236291">
    <property type="component" value="Unassembled WGS sequence"/>
</dbReference>
<evidence type="ECO:0000313" key="2">
    <source>
        <dbReference type="Proteomes" id="UP000236291"/>
    </source>
</evidence>
<dbReference type="EMBL" id="ASHM01043594">
    <property type="protein sequence ID" value="PNX83189.1"/>
    <property type="molecule type" value="Genomic_DNA"/>
</dbReference>
<proteinExistence type="predicted"/>